<proteinExistence type="predicted"/>
<reference evidence="2" key="1">
    <citation type="submission" date="2018-02" db="EMBL/GenBank/DDBJ databases">
        <title>Rhizophora mucronata_Transcriptome.</title>
        <authorList>
            <person name="Meera S.P."/>
            <person name="Sreeshan A."/>
            <person name="Augustine A."/>
        </authorList>
    </citation>
    <scope>NUCLEOTIDE SEQUENCE</scope>
    <source>
        <tissue evidence="2">Leaf</tissue>
    </source>
</reference>
<dbReference type="EMBL" id="GGEC01003478">
    <property type="protein sequence ID" value="MBW83961.1"/>
    <property type="molecule type" value="Transcribed_RNA"/>
</dbReference>
<sequence>MWLLVAKMKKLGNTEVMSSEVVNPSSSSRAGLRNGSLPSNGHSYRISEDEICENIDSINTFEEIKATYQKEKSQCRELESLILRLKGEDIAGLDIMALEELQNFHVEAITKICQAKVQSTVQTW</sequence>
<feature type="coiled-coil region" evidence="1">
    <location>
        <begin position="61"/>
        <end position="88"/>
    </location>
</feature>
<keyword evidence="1" id="KW-0175">Coiled coil</keyword>
<protein>
    <submittedName>
        <fullName evidence="2">Uncharacterized protein</fullName>
    </submittedName>
</protein>
<accession>A0A2P2IRV1</accession>
<evidence type="ECO:0000256" key="1">
    <source>
        <dbReference type="SAM" id="Coils"/>
    </source>
</evidence>
<name>A0A2P2IRV1_RHIMU</name>
<evidence type="ECO:0000313" key="2">
    <source>
        <dbReference type="EMBL" id="MBW83961.1"/>
    </source>
</evidence>
<dbReference type="AlphaFoldDB" id="A0A2P2IRV1"/>
<organism evidence="2">
    <name type="scientific">Rhizophora mucronata</name>
    <name type="common">Asiatic mangrove</name>
    <dbReference type="NCBI Taxonomy" id="61149"/>
    <lineage>
        <taxon>Eukaryota</taxon>
        <taxon>Viridiplantae</taxon>
        <taxon>Streptophyta</taxon>
        <taxon>Embryophyta</taxon>
        <taxon>Tracheophyta</taxon>
        <taxon>Spermatophyta</taxon>
        <taxon>Magnoliopsida</taxon>
        <taxon>eudicotyledons</taxon>
        <taxon>Gunneridae</taxon>
        <taxon>Pentapetalae</taxon>
        <taxon>rosids</taxon>
        <taxon>fabids</taxon>
        <taxon>Malpighiales</taxon>
        <taxon>Rhizophoraceae</taxon>
        <taxon>Rhizophora</taxon>
    </lineage>
</organism>
<dbReference type="EMBL" id="GGEC01003479">
    <property type="protein sequence ID" value="MBW83962.1"/>
    <property type="molecule type" value="Transcribed_RNA"/>
</dbReference>